<gene>
    <name evidence="1" type="ORF">Tco_0728375</name>
</gene>
<accession>A0ABQ4YKZ6</accession>
<dbReference type="EMBL" id="BQNB010010528">
    <property type="protein sequence ID" value="GJS78494.1"/>
    <property type="molecule type" value="Genomic_DNA"/>
</dbReference>
<comment type="caution">
    <text evidence="1">The sequence shown here is derived from an EMBL/GenBank/DDBJ whole genome shotgun (WGS) entry which is preliminary data.</text>
</comment>
<evidence type="ECO:0000313" key="1">
    <source>
        <dbReference type="EMBL" id="GJS78494.1"/>
    </source>
</evidence>
<name>A0ABQ4YKZ6_9ASTR</name>
<reference evidence="1" key="2">
    <citation type="submission" date="2022-01" db="EMBL/GenBank/DDBJ databases">
        <authorList>
            <person name="Yamashiro T."/>
            <person name="Shiraishi A."/>
            <person name="Satake H."/>
            <person name="Nakayama K."/>
        </authorList>
    </citation>
    <scope>NUCLEOTIDE SEQUENCE</scope>
</reference>
<proteinExistence type="predicted"/>
<evidence type="ECO:0000313" key="2">
    <source>
        <dbReference type="Proteomes" id="UP001151760"/>
    </source>
</evidence>
<dbReference type="Proteomes" id="UP001151760">
    <property type="component" value="Unassembled WGS sequence"/>
</dbReference>
<keyword evidence="2" id="KW-1185">Reference proteome</keyword>
<reference evidence="1" key="1">
    <citation type="journal article" date="2022" name="Int. J. Mol. Sci.">
        <title>Draft Genome of Tanacetum Coccineum: Genomic Comparison of Closely Related Tanacetum-Family Plants.</title>
        <authorList>
            <person name="Yamashiro T."/>
            <person name="Shiraishi A."/>
            <person name="Nakayama K."/>
            <person name="Satake H."/>
        </authorList>
    </citation>
    <scope>NUCLEOTIDE SEQUENCE</scope>
</reference>
<evidence type="ECO:0008006" key="3">
    <source>
        <dbReference type="Google" id="ProtNLM"/>
    </source>
</evidence>
<protein>
    <recommendedName>
        <fullName evidence="3">Transposase</fullName>
    </recommendedName>
</protein>
<organism evidence="1 2">
    <name type="scientific">Tanacetum coccineum</name>
    <dbReference type="NCBI Taxonomy" id="301880"/>
    <lineage>
        <taxon>Eukaryota</taxon>
        <taxon>Viridiplantae</taxon>
        <taxon>Streptophyta</taxon>
        <taxon>Embryophyta</taxon>
        <taxon>Tracheophyta</taxon>
        <taxon>Spermatophyta</taxon>
        <taxon>Magnoliopsida</taxon>
        <taxon>eudicotyledons</taxon>
        <taxon>Gunneridae</taxon>
        <taxon>Pentapetalae</taxon>
        <taxon>asterids</taxon>
        <taxon>campanulids</taxon>
        <taxon>Asterales</taxon>
        <taxon>Asteraceae</taxon>
        <taxon>Asteroideae</taxon>
        <taxon>Anthemideae</taxon>
        <taxon>Anthemidinae</taxon>
        <taxon>Tanacetum</taxon>
    </lineage>
</organism>
<sequence>MEEYSIVWEIKERVCPHTRKAVTRVIAQKEQNPSPENVTMKEHVYRGRKCSLKVKIAKGDTESQNQIAKREEESTKDSVQRFKAKSRHVKGAPDCMRISGFMHGITNYELIKRLHDNILKSVDEMIRVTTTFLRGEVASSNQAKMKTLPAWKQQESRKKVKFLQKGRFLESAKIRAET</sequence>